<keyword evidence="5" id="KW-1185">Reference proteome</keyword>
<reference evidence="4" key="1">
    <citation type="journal article" date="2020" name="Nat. Commun.">
        <title>Large-scale genome sequencing of mycorrhizal fungi provides insights into the early evolution of symbiotic traits.</title>
        <authorList>
            <person name="Miyauchi S."/>
            <person name="Kiss E."/>
            <person name="Kuo A."/>
            <person name="Drula E."/>
            <person name="Kohler A."/>
            <person name="Sanchez-Garcia M."/>
            <person name="Morin E."/>
            <person name="Andreopoulos B."/>
            <person name="Barry K.W."/>
            <person name="Bonito G."/>
            <person name="Buee M."/>
            <person name="Carver A."/>
            <person name="Chen C."/>
            <person name="Cichocki N."/>
            <person name="Clum A."/>
            <person name="Culley D."/>
            <person name="Crous P.W."/>
            <person name="Fauchery L."/>
            <person name="Girlanda M."/>
            <person name="Hayes R.D."/>
            <person name="Keri Z."/>
            <person name="LaButti K."/>
            <person name="Lipzen A."/>
            <person name="Lombard V."/>
            <person name="Magnuson J."/>
            <person name="Maillard F."/>
            <person name="Murat C."/>
            <person name="Nolan M."/>
            <person name="Ohm R.A."/>
            <person name="Pangilinan J."/>
            <person name="Pereira M.F."/>
            <person name="Perotto S."/>
            <person name="Peter M."/>
            <person name="Pfister S."/>
            <person name="Riley R."/>
            <person name="Sitrit Y."/>
            <person name="Stielow J.B."/>
            <person name="Szollosi G."/>
            <person name="Zifcakova L."/>
            <person name="Stursova M."/>
            <person name="Spatafora J.W."/>
            <person name="Tedersoo L."/>
            <person name="Vaario L.M."/>
            <person name="Yamada A."/>
            <person name="Yan M."/>
            <person name="Wang P."/>
            <person name="Xu J."/>
            <person name="Bruns T."/>
            <person name="Baldrian P."/>
            <person name="Vilgalys R."/>
            <person name="Dunand C."/>
            <person name="Henrissat B."/>
            <person name="Grigoriev I.V."/>
            <person name="Hibbett D."/>
            <person name="Nagy L.G."/>
            <person name="Martin F.M."/>
        </authorList>
    </citation>
    <scope>NUCLEOTIDE SEQUENCE</scope>
    <source>
        <strain evidence="4">UH-Tt-Lm1</strain>
    </source>
</reference>
<accession>A0A9P6LAF8</accession>
<evidence type="ECO:0000313" key="5">
    <source>
        <dbReference type="Proteomes" id="UP000736335"/>
    </source>
</evidence>
<feature type="compositionally biased region" description="Polar residues" evidence="2">
    <location>
        <begin position="394"/>
        <end position="404"/>
    </location>
</feature>
<keyword evidence="1" id="KW-0238">DNA-binding</keyword>
<dbReference type="PROSITE" id="PS50118">
    <property type="entry name" value="HMG_BOX_2"/>
    <property type="match status" value="1"/>
</dbReference>
<evidence type="ECO:0000259" key="3">
    <source>
        <dbReference type="PROSITE" id="PS50118"/>
    </source>
</evidence>
<gene>
    <name evidence="4" type="ORF">BJ322DRAFT_1000888</name>
</gene>
<proteinExistence type="predicted"/>
<feature type="region of interest" description="Disordered" evidence="2">
    <location>
        <begin position="443"/>
        <end position="502"/>
    </location>
</feature>
<feature type="compositionally biased region" description="Polar residues" evidence="2">
    <location>
        <begin position="443"/>
        <end position="454"/>
    </location>
</feature>
<reference evidence="4" key="2">
    <citation type="submission" date="2020-11" db="EMBL/GenBank/DDBJ databases">
        <authorList>
            <consortium name="DOE Joint Genome Institute"/>
            <person name="Kuo A."/>
            <person name="Miyauchi S."/>
            <person name="Kiss E."/>
            <person name="Drula E."/>
            <person name="Kohler A."/>
            <person name="Sanchez-Garcia M."/>
            <person name="Andreopoulos B."/>
            <person name="Barry K.W."/>
            <person name="Bonito G."/>
            <person name="Buee M."/>
            <person name="Carver A."/>
            <person name="Chen C."/>
            <person name="Cichocki N."/>
            <person name="Clum A."/>
            <person name="Culley D."/>
            <person name="Crous P.W."/>
            <person name="Fauchery L."/>
            <person name="Girlanda M."/>
            <person name="Hayes R."/>
            <person name="Keri Z."/>
            <person name="Labutti K."/>
            <person name="Lipzen A."/>
            <person name="Lombard V."/>
            <person name="Magnuson J."/>
            <person name="Maillard F."/>
            <person name="Morin E."/>
            <person name="Murat C."/>
            <person name="Nolan M."/>
            <person name="Ohm R."/>
            <person name="Pangilinan J."/>
            <person name="Pereira M."/>
            <person name="Perotto S."/>
            <person name="Peter M."/>
            <person name="Riley R."/>
            <person name="Sitrit Y."/>
            <person name="Stielow B."/>
            <person name="Szollosi G."/>
            <person name="Zifcakova L."/>
            <person name="Stursova M."/>
            <person name="Spatafora J.W."/>
            <person name="Tedersoo L."/>
            <person name="Vaario L.-M."/>
            <person name="Yamada A."/>
            <person name="Yan M."/>
            <person name="Wang P."/>
            <person name="Xu J."/>
            <person name="Bruns T."/>
            <person name="Baldrian P."/>
            <person name="Vilgalys R."/>
            <person name="Henrissat B."/>
            <person name="Grigoriev I.V."/>
            <person name="Hibbett D."/>
            <person name="Nagy L.G."/>
            <person name="Martin F.M."/>
        </authorList>
    </citation>
    <scope>NUCLEOTIDE SEQUENCE</scope>
    <source>
        <strain evidence="4">UH-Tt-Lm1</strain>
    </source>
</reference>
<dbReference type="GO" id="GO:0003677">
    <property type="term" value="F:DNA binding"/>
    <property type="evidence" value="ECO:0007669"/>
    <property type="project" value="UniProtKB-UniRule"/>
</dbReference>
<evidence type="ECO:0000313" key="4">
    <source>
        <dbReference type="EMBL" id="KAF9789735.1"/>
    </source>
</evidence>
<sequence length="502" mass="56777">MFTFWREGIRRRVHAKRVSTARDRYLLSKERAQRRQEYRDALRKAHDKIYDLARELKDHFGKHSLEHYHNELIHRAHKLRSTRRVNRWNAFQKLELKRIKEANPGGIKLTDVSREISDRWKSLSQDDRIAITDGCMQEIEDQCEAKDLATQNIPLRAFRDARSTMLAIEKDLCQLNSRTGLEFMLTACRSSTKDFMKPFVVYSSDVVKAFVTDSLNRLLDDLVVQMEAYVMSGLKGVVVNSKTKVLELKRRTAALILGKLQALAGTGISRMEYDRFDELITANHNIVVRNWPIKTFCNPSNVASQIELELLYNGWNSGTAYFEKLMPEDAKAWVRKRRELANPLVESAPALSLLQTPAPEMTLVSKIPQHNLLAIALGHFPTPAQHVPLAPVTNLPSGPIATSPSRPPAPNPNTIQMMIQADPSLQNVDPALIAMSIAGNNSHQARASASSTESPPDRSLASGSKRCWQEIVTPHSYDVQTAKKPRKQQKPKQPKNLAGLNM</sequence>
<dbReference type="CDD" id="cd00084">
    <property type="entry name" value="HMG-box_SF"/>
    <property type="match status" value="1"/>
</dbReference>
<dbReference type="InterPro" id="IPR036910">
    <property type="entry name" value="HMG_box_dom_sf"/>
</dbReference>
<feature type="domain" description="HMG box" evidence="3">
    <location>
        <begin position="81"/>
        <end position="128"/>
    </location>
</feature>
<evidence type="ECO:0000256" key="2">
    <source>
        <dbReference type="SAM" id="MobiDB-lite"/>
    </source>
</evidence>
<comment type="caution">
    <text evidence="4">The sequence shown here is derived from an EMBL/GenBank/DDBJ whole genome shotgun (WGS) entry which is preliminary data.</text>
</comment>
<dbReference type="SUPFAM" id="SSF47095">
    <property type="entry name" value="HMG-box"/>
    <property type="match status" value="1"/>
</dbReference>
<dbReference type="GO" id="GO:0005634">
    <property type="term" value="C:nucleus"/>
    <property type="evidence" value="ECO:0007669"/>
    <property type="project" value="UniProtKB-UniRule"/>
</dbReference>
<protein>
    <recommendedName>
        <fullName evidence="3">HMG box domain-containing protein</fullName>
    </recommendedName>
</protein>
<dbReference type="Gene3D" id="1.10.30.10">
    <property type="entry name" value="High mobility group box domain"/>
    <property type="match status" value="1"/>
</dbReference>
<organism evidence="4 5">
    <name type="scientific">Thelephora terrestris</name>
    <dbReference type="NCBI Taxonomy" id="56493"/>
    <lineage>
        <taxon>Eukaryota</taxon>
        <taxon>Fungi</taxon>
        <taxon>Dikarya</taxon>
        <taxon>Basidiomycota</taxon>
        <taxon>Agaricomycotina</taxon>
        <taxon>Agaricomycetes</taxon>
        <taxon>Thelephorales</taxon>
        <taxon>Thelephoraceae</taxon>
        <taxon>Thelephora</taxon>
    </lineage>
</organism>
<keyword evidence="1" id="KW-0539">Nucleus</keyword>
<evidence type="ECO:0000256" key="1">
    <source>
        <dbReference type="PROSITE-ProRule" id="PRU00267"/>
    </source>
</evidence>
<feature type="region of interest" description="Disordered" evidence="2">
    <location>
        <begin position="388"/>
        <end position="413"/>
    </location>
</feature>
<name>A0A9P6LAF8_9AGAM</name>
<dbReference type="OrthoDB" id="3267359at2759"/>
<dbReference type="EMBL" id="WIUZ02000003">
    <property type="protein sequence ID" value="KAF9789735.1"/>
    <property type="molecule type" value="Genomic_DNA"/>
</dbReference>
<feature type="DNA-binding region" description="HMG box" evidence="1">
    <location>
        <begin position="81"/>
        <end position="128"/>
    </location>
</feature>
<dbReference type="AlphaFoldDB" id="A0A9P6LAF8"/>
<dbReference type="Proteomes" id="UP000736335">
    <property type="component" value="Unassembled WGS sequence"/>
</dbReference>
<feature type="compositionally biased region" description="Basic residues" evidence="2">
    <location>
        <begin position="483"/>
        <end position="493"/>
    </location>
</feature>
<dbReference type="InterPro" id="IPR009071">
    <property type="entry name" value="HMG_box_dom"/>
</dbReference>